<gene>
    <name evidence="2" type="primary">Contig19402.g20574</name>
    <name evidence="2" type="ORF">STYLEM_7058</name>
</gene>
<keyword evidence="3" id="KW-1185">Reference proteome</keyword>
<feature type="compositionally biased region" description="Basic and acidic residues" evidence="1">
    <location>
        <begin position="621"/>
        <end position="633"/>
    </location>
</feature>
<feature type="compositionally biased region" description="Basic residues" evidence="1">
    <location>
        <begin position="688"/>
        <end position="699"/>
    </location>
</feature>
<dbReference type="InParanoid" id="A0A078A948"/>
<organism evidence="2 3">
    <name type="scientific">Stylonychia lemnae</name>
    <name type="common">Ciliate</name>
    <dbReference type="NCBI Taxonomy" id="5949"/>
    <lineage>
        <taxon>Eukaryota</taxon>
        <taxon>Sar</taxon>
        <taxon>Alveolata</taxon>
        <taxon>Ciliophora</taxon>
        <taxon>Intramacronucleata</taxon>
        <taxon>Spirotrichea</taxon>
        <taxon>Stichotrichia</taxon>
        <taxon>Sporadotrichida</taxon>
        <taxon>Oxytrichidae</taxon>
        <taxon>Stylonychinae</taxon>
        <taxon>Stylonychia</taxon>
    </lineage>
</organism>
<accession>A0A078A948</accession>
<protein>
    <submittedName>
        <fullName evidence="2">Uncharacterized protein</fullName>
    </submittedName>
</protein>
<proteinExistence type="predicted"/>
<feature type="compositionally biased region" description="Basic and acidic residues" evidence="1">
    <location>
        <begin position="211"/>
        <end position="220"/>
    </location>
</feature>
<evidence type="ECO:0000313" key="3">
    <source>
        <dbReference type="Proteomes" id="UP000039865"/>
    </source>
</evidence>
<evidence type="ECO:0000256" key="1">
    <source>
        <dbReference type="SAM" id="MobiDB-lite"/>
    </source>
</evidence>
<name>A0A078A948_STYLE</name>
<dbReference type="AlphaFoldDB" id="A0A078A948"/>
<feature type="compositionally biased region" description="Low complexity" evidence="1">
    <location>
        <begin position="666"/>
        <end position="678"/>
    </location>
</feature>
<evidence type="ECO:0000313" key="2">
    <source>
        <dbReference type="EMBL" id="CDW78087.1"/>
    </source>
</evidence>
<dbReference type="EMBL" id="CCKQ01006765">
    <property type="protein sequence ID" value="CDW78087.1"/>
    <property type="molecule type" value="Genomic_DNA"/>
</dbReference>
<feature type="region of interest" description="Disordered" evidence="1">
    <location>
        <begin position="664"/>
        <end position="702"/>
    </location>
</feature>
<feature type="region of interest" description="Disordered" evidence="1">
    <location>
        <begin position="185"/>
        <end position="234"/>
    </location>
</feature>
<reference evidence="2 3" key="1">
    <citation type="submission" date="2014-06" db="EMBL/GenBank/DDBJ databases">
        <authorList>
            <person name="Swart Estienne"/>
        </authorList>
    </citation>
    <scope>NUCLEOTIDE SEQUENCE [LARGE SCALE GENOMIC DNA]</scope>
    <source>
        <strain evidence="2 3">130c</strain>
    </source>
</reference>
<feature type="region of interest" description="Disordered" evidence="1">
    <location>
        <begin position="621"/>
        <end position="650"/>
    </location>
</feature>
<feature type="compositionally biased region" description="Polar residues" evidence="1">
    <location>
        <begin position="221"/>
        <end position="234"/>
    </location>
</feature>
<dbReference type="Proteomes" id="UP000039865">
    <property type="component" value="Unassembled WGS sequence"/>
</dbReference>
<dbReference type="OMA" id="NSSHHIM"/>
<sequence length="765" mass="91011">MKRPFLNRGLNDVEQISLTTTMITIYCGLFFLTSKNKNALDFDPNKDFTIDERGQQCLEKIILNYMLLYVFAVGKINQIKQMPYRYDSQKKFLQYRRKNLERKFEQRQKSEFQSANQLFVDFDFSIPSRNYPAIAPRIRIKKVKGKPFIPGAFSDTSKMDFGDQSSALENSSHHIMKSNKEKYLSSRKSLHTNEQSENSERDILPQQQQQKEIKKSKNFNDPKSINRGRINNQQDEFELDDTSYENSMMSSKLLKNRKIIQQNNLTKFKINFNQHISINPIKISEEMLDESQMPRYIMNLNNISPLNIKNLNESPKSQKKVFFSQLQSPTRLPRDRILGQLGNQMEDFSYISDENYLDPNNSRNLRKMQTQINKMPKTSILKNSKSSFVVENITQDGKNQYKENEDKASEKITPFDYKIFRRIQETQADLEDGKSMIINFKQGNFHILIVIIGEDILKRDQSKMQKMRERLRQLFNVSDEDQELTDYERSELISQYNIQNDTEQQQLEDIYQGKGKLIGKESLIQHIMHSSQYNVITAEDEQLQGNQKQLLSGEKLKYKMQNTKQEKHALIQQKKPNLIDEQQYLNEHITDEFKQLKDRYFEHPQRHFNDQVFEQYKNEILNKKSEENTDKTQKTLTDQDNIPRKLNILEQDPLSKKYKEFLKQRQNQIQETSQQKQQSNVKGNHNDHRQKKKQKKKDRKLREVIDKEFKRQQDQPNHIIKKRIVTREVSDNMIVNEREIKMIEQLDEVKQLQALDIELRDDIFN</sequence>